<keyword evidence="2" id="KW-1185">Reference proteome</keyword>
<dbReference type="EMBL" id="KL660665">
    <property type="protein sequence ID" value="KFA64637.1"/>
    <property type="molecule type" value="Genomic_DNA"/>
</dbReference>
<name>A0A084QL02_STAC4</name>
<organism evidence="1 2">
    <name type="scientific">Stachybotrys chlorohalonatus (strain IBT 40285)</name>
    <dbReference type="NCBI Taxonomy" id="1283841"/>
    <lineage>
        <taxon>Eukaryota</taxon>
        <taxon>Fungi</taxon>
        <taxon>Dikarya</taxon>
        <taxon>Ascomycota</taxon>
        <taxon>Pezizomycotina</taxon>
        <taxon>Sordariomycetes</taxon>
        <taxon>Hypocreomycetidae</taxon>
        <taxon>Hypocreales</taxon>
        <taxon>Stachybotryaceae</taxon>
        <taxon>Stachybotrys</taxon>
    </lineage>
</organism>
<dbReference type="OrthoDB" id="10268633at2759"/>
<evidence type="ECO:0000313" key="1">
    <source>
        <dbReference type="EMBL" id="KFA64637.1"/>
    </source>
</evidence>
<protein>
    <submittedName>
        <fullName evidence="1">Uncharacterized protein</fullName>
    </submittedName>
</protein>
<accession>A0A084QL02</accession>
<gene>
    <name evidence="1" type="ORF">S40285_10162</name>
</gene>
<sequence length="126" mass="14093">MCRIYFGVSRCPRCPLFNLEIVSSTYCFQGSLSNQIRCDHTTIQPLETEWFVGNLPWQDCGVCFATERVRQVTLPYLGSFPRAMNEDPIQHVPSRAVTPIQAIAPPPNTPDSGNNGGGHYYVNAEE</sequence>
<evidence type="ECO:0000313" key="2">
    <source>
        <dbReference type="Proteomes" id="UP000028524"/>
    </source>
</evidence>
<reference evidence="1 2" key="1">
    <citation type="journal article" date="2014" name="BMC Genomics">
        <title>Comparative genome sequencing reveals chemotype-specific gene clusters in the toxigenic black mold Stachybotrys.</title>
        <authorList>
            <person name="Semeiks J."/>
            <person name="Borek D."/>
            <person name="Otwinowski Z."/>
            <person name="Grishin N.V."/>
        </authorList>
    </citation>
    <scope>NUCLEOTIDE SEQUENCE [LARGE SCALE GENOMIC DNA]</scope>
    <source>
        <strain evidence="1 2">IBT 40285</strain>
    </source>
</reference>
<dbReference type="HOGENOM" id="CLU_1983016_0_0_1"/>
<dbReference type="AlphaFoldDB" id="A0A084QL02"/>
<dbReference type="InParanoid" id="A0A084QL02"/>
<dbReference type="Proteomes" id="UP000028524">
    <property type="component" value="Unassembled WGS sequence"/>
</dbReference>
<proteinExistence type="predicted"/>